<reference evidence="1 2" key="1">
    <citation type="journal article" date="2019" name="Sci. Rep.">
        <title>Orb-weaving spider Araneus ventricosus genome elucidates the spidroin gene catalogue.</title>
        <authorList>
            <person name="Kono N."/>
            <person name="Nakamura H."/>
            <person name="Ohtoshi R."/>
            <person name="Moran D.A.P."/>
            <person name="Shinohara A."/>
            <person name="Yoshida Y."/>
            <person name="Fujiwara M."/>
            <person name="Mori M."/>
            <person name="Tomita M."/>
            <person name="Arakawa K."/>
        </authorList>
    </citation>
    <scope>NUCLEOTIDE SEQUENCE [LARGE SCALE GENOMIC DNA]</scope>
</reference>
<protein>
    <submittedName>
        <fullName evidence="1">Uncharacterized protein</fullName>
    </submittedName>
</protein>
<proteinExistence type="predicted"/>
<organism evidence="1 2">
    <name type="scientific">Araneus ventricosus</name>
    <name type="common">Orbweaver spider</name>
    <name type="synonym">Epeira ventricosa</name>
    <dbReference type="NCBI Taxonomy" id="182803"/>
    <lineage>
        <taxon>Eukaryota</taxon>
        <taxon>Metazoa</taxon>
        <taxon>Ecdysozoa</taxon>
        <taxon>Arthropoda</taxon>
        <taxon>Chelicerata</taxon>
        <taxon>Arachnida</taxon>
        <taxon>Araneae</taxon>
        <taxon>Araneomorphae</taxon>
        <taxon>Entelegynae</taxon>
        <taxon>Araneoidea</taxon>
        <taxon>Araneidae</taxon>
        <taxon>Araneus</taxon>
    </lineage>
</organism>
<dbReference type="EMBL" id="BGPR01000201">
    <property type="protein sequence ID" value="GBM04292.1"/>
    <property type="molecule type" value="Genomic_DNA"/>
</dbReference>
<comment type="caution">
    <text evidence="1">The sequence shown here is derived from an EMBL/GenBank/DDBJ whole genome shotgun (WGS) entry which is preliminary data.</text>
</comment>
<gene>
    <name evidence="1" type="ORF">AVEN_146174_1</name>
</gene>
<evidence type="ECO:0000313" key="2">
    <source>
        <dbReference type="Proteomes" id="UP000499080"/>
    </source>
</evidence>
<name>A0A4Y2CIQ5_ARAVE</name>
<dbReference type="AlphaFoldDB" id="A0A4Y2CIQ5"/>
<evidence type="ECO:0000313" key="1">
    <source>
        <dbReference type="EMBL" id="GBM04292.1"/>
    </source>
</evidence>
<keyword evidence="2" id="KW-1185">Reference proteome</keyword>
<accession>A0A4Y2CIQ5</accession>
<dbReference type="Proteomes" id="UP000499080">
    <property type="component" value="Unassembled WGS sequence"/>
</dbReference>
<sequence length="112" mass="12928">MSYRYKCCIIHWCRGHSNFELPSTIDSNEFECRGGLVAEFRIRDPRVMHSRLISSEPPCIWAWYMLNLSRVKALKPSGWYVVEVWIGVLAQVTPSSSNYGLNLQSPSRNSFV</sequence>